<evidence type="ECO:0000313" key="6">
    <source>
        <dbReference type="Proteomes" id="UP000031518"/>
    </source>
</evidence>
<organism evidence="5 6">
    <name type="scientific">Pyrinomonas methylaliphatogenes</name>
    <dbReference type="NCBI Taxonomy" id="454194"/>
    <lineage>
        <taxon>Bacteria</taxon>
        <taxon>Pseudomonadati</taxon>
        <taxon>Acidobacteriota</taxon>
        <taxon>Blastocatellia</taxon>
        <taxon>Blastocatellales</taxon>
        <taxon>Pyrinomonadaceae</taxon>
        <taxon>Pyrinomonas</taxon>
    </lineage>
</organism>
<dbReference type="InterPro" id="IPR000871">
    <property type="entry name" value="Beta-lactam_class-A"/>
</dbReference>
<evidence type="ECO:0000313" key="5">
    <source>
        <dbReference type="EMBL" id="CDM65023.1"/>
    </source>
</evidence>
<dbReference type="STRING" id="454194.PYK22_01020"/>
<evidence type="ECO:0000256" key="2">
    <source>
        <dbReference type="ARBA" id="ARBA00009009"/>
    </source>
</evidence>
<dbReference type="InterPro" id="IPR045155">
    <property type="entry name" value="Beta-lactam_cat"/>
</dbReference>
<dbReference type="GO" id="GO:0008800">
    <property type="term" value="F:beta-lactamase activity"/>
    <property type="evidence" value="ECO:0007669"/>
    <property type="project" value="UniProtKB-EC"/>
</dbReference>
<comment type="similarity">
    <text evidence="2">Belongs to the class-A beta-lactamase family.</text>
</comment>
<feature type="domain" description="Beta-lactamase class A catalytic" evidence="4">
    <location>
        <begin position="68"/>
        <end position="293"/>
    </location>
</feature>
<protein>
    <recommendedName>
        <fullName evidence="3">beta-lactamase</fullName>
        <ecNumber evidence="3">3.5.2.6</ecNumber>
    </recommendedName>
</protein>
<dbReference type="Proteomes" id="UP000031518">
    <property type="component" value="Unassembled WGS sequence"/>
</dbReference>
<proteinExistence type="inferred from homology"/>
<evidence type="ECO:0000256" key="3">
    <source>
        <dbReference type="ARBA" id="ARBA00012865"/>
    </source>
</evidence>
<dbReference type="Pfam" id="PF13354">
    <property type="entry name" value="Beta-lactamase2"/>
    <property type="match status" value="1"/>
</dbReference>
<dbReference type="PANTHER" id="PTHR35333">
    <property type="entry name" value="BETA-LACTAMASE"/>
    <property type="match status" value="1"/>
</dbReference>
<dbReference type="EMBL" id="CBXV010000004">
    <property type="protein sequence ID" value="CDM65023.1"/>
    <property type="molecule type" value="Genomic_DNA"/>
</dbReference>
<dbReference type="EC" id="3.5.2.6" evidence="3"/>
<comment type="catalytic activity">
    <reaction evidence="1">
        <text>a beta-lactam + H2O = a substituted beta-amino acid</text>
        <dbReference type="Rhea" id="RHEA:20401"/>
        <dbReference type="ChEBI" id="CHEBI:15377"/>
        <dbReference type="ChEBI" id="CHEBI:35627"/>
        <dbReference type="ChEBI" id="CHEBI:140347"/>
        <dbReference type="EC" id="3.5.2.6"/>
    </reaction>
</comment>
<evidence type="ECO:0000259" key="4">
    <source>
        <dbReference type="Pfam" id="PF13354"/>
    </source>
</evidence>
<dbReference type="GO" id="GO:0046677">
    <property type="term" value="P:response to antibiotic"/>
    <property type="evidence" value="ECO:0007669"/>
    <property type="project" value="InterPro"/>
</dbReference>
<dbReference type="GO" id="GO:0030655">
    <property type="term" value="P:beta-lactam antibiotic catabolic process"/>
    <property type="evidence" value="ECO:0007669"/>
    <property type="project" value="InterPro"/>
</dbReference>
<accession>A0A0B6WUT6</accession>
<dbReference type="PANTHER" id="PTHR35333:SF3">
    <property type="entry name" value="BETA-LACTAMASE-TYPE TRANSPEPTIDASE FOLD CONTAINING PROTEIN"/>
    <property type="match status" value="1"/>
</dbReference>
<dbReference type="RefSeq" id="WP_083437622.1">
    <property type="nucleotide sequence ID" value="NZ_CBXV010000004.1"/>
</dbReference>
<dbReference type="AlphaFoldDB" id="A0A0B6WUT6"/>
<reference evidence="5 6" key="1">
    <citation type="submission" date="2013-12" db="EMBL/GenBank/DDBJ databases">
        <authorList>
            <person name="Stott M."/>
        </authorList>
    </citation>
    <scope>NUCLEOTIDE SEQUENCE [LARGE SCALE GENOMIC DNA]</scope>
    <source>
        <strain evidence="5 6">K22</strain>
    </source>
</reference>
<evidence type="ECO:0000256" key="1">
    <source>
        <dbReference type="ARBA" id="ARBA00001526"/>
    </source>
</evidence>
<dbReference type="SUPFAM" id="SSF56601">
    <property type="entry name" value="beta-lactamase/transpeptidase-like"/>
    <property type="match status" value="1"/>
</dbReference>
<keyword evidence="5" id="KW-0378">Hydrolase</keyword>
<keyword evidence="6" id="KW-1185">Reference proteome</keyword>
<dbReference type="OrthoDB" id="9775096at2"/>
<gene>
    <name evidence="5" type="ORF">PYK22_01020</name>
</gene>
<dbReference type="Gene3D" id="3.40.710.10">
    <property type="entry name" value="DD-peptidase/beta-lactamase superfamily"/>
    <property type="match status" value="1"/>
</dbReference>
<reference evidence="5 6" key="2">
    <citation type="submission" date="2015-01" db="EMBL/GenBank/DDBJ databases">
        <title>Complete genome sequence of Pyrinomonas methylaliphatogenes type strain K22T.</title>
        <authorList>
            <person name="Lee K.C.Y."/>
            <person name="Power J.F."/>
            <person name="Dunfield P.F."/>
            <person name="Morgan X.C."/>
            <person name="Huttenhower C."/>
            <person name="Stott M.B."/>
        </authorList>
    </citation>
    <scope>NUCLEOTIDE SEQUENCE [LARGE SCALE GENOMIC DNA]</scope>
    <source>
        <strain evidence="5 6">K22</strain>
    </source>
</reference>
<sequence length="349" mass="38484">MFGRLSNPILMLILRLRSKRWLRPIGPRRAVAIFVLLLASSAGGRGGDDLRGQISALIRASGAEKVAVAFHDLETERELLIDADESFHAASTMKVPVMMEVFRQAQAGRLALDERLKVKNEFQSIADGSPYSLSPQDDSERTLYRRVGSEATVRELVRLMITESSNLATNLLIERVTPKSVMELVHNLGADGMRVLRGVEDGKAYARGLNNTTTARALMILLKAIAEERAISPQASAEMREILLAQKFNEGIPAGLPPGVRVAHKTGSITRIYHDAGIIYVPGRKPYVLVVLTRGIADEGRAHQLVADISRAIYQDVVRGINSLPTEARSLRPYVACRSNEVRYLRPSK</sequence>
<dbReference type="InterPro" id="IPR012338">
    <property type="entry name" value="Beta-lactam/transpept-like"/>
</dbReference>
<name>A0A0B6WUT6_9BACT</name>